<evidence type="ECO:0008006" key="3">
    <source>
        <dbReference type="Google" id="ProtNLM"/>
    </source>
</evidence>
<evidence type="ECO:0000313" key="1">
    <source>
        <dbReference type="EnsemblMetazoa" id="AALFPA23_000616.P445"/>
    </source>
</evidence>
<dbReference type="EnsemblMetazoa" id="AALFPA23_000616.R445">
    <property type="protein sequence ID" value="AALFPA23_000616.P445"/>
    <property type="gene ID" value="AALFPA23_000616"/>
</dbReference>
<evidence type="ECO:0000313" key="2">
    <source>
        <dbReference type="Proteomes" id="UP000069940"/>
    </source>
</evidence>
<dbReference type="GeneID" id="115257164"/>
<organism evidence="1 2">
    <name type="scientific">Aedes albopictus</name>
    <name type="common">Asian tiger mosquito</name>
    <name type="synonym">Stegomyia albopicta</name>
    <dbReference type="NCBI Taxonomy" id="7160"/>
    <lineage>
        <taxon>Eukaryota</taxon>
        <taxon>Metazoa</taxon>
        <taxon>Ecdysozoa</taxon>
        <taxon>Arthropoda</taxon>
        <taxon>Hexapoda</taxon>
        <taxon>Insecta</taxon>
        <taxon>Pterygota</taxon>
        <taxon>Neoptera</taxon>
        <taxon>Endopterygota</taxon>
        <taxon>Diptera</taxon>
        <taxon>Nematocera</taxon>
        <taxon>Culicoidea</taxon>
        <taxon>Culicidae</taxon>
        <taxon>Culicinae</taxon>
        <taxon>Aedini</taxon>
        <taxon>Aedes</taxon>
        <taxon>Stegomyia</taxon>
    </lineage>
</organism>
<reference evidence="1" key="2">
    <citation type="submission" date="2025-05" db="UniProtKB">
        <authorList>
            <consortium name="EnsemblMetazoa"/>
        </authorList>
    </citation>
    <scope>IDENTIFICATION</scope>
    <source>
        <strain evidence="1">Foshan</strain>
    </source>
</reference>
<keyword evidence="2" id="KW-1185">Reference proteome</keyword>
<protein>
    <recommendedName>
        <fullName evidence="3">SAM domain-containing protein</fullName>
    </recommendedName>
</protein>
<dbReference type="Proteomes" id="UP000069940">
    <property type="component" value="Unassembled WGS sequence"/>
</dbReference>
<name>A0ABM1XKW7_AEDAL</name>
<accession>A0ABM1XKW7</accession>
<sequence>MDQVEAAVDPATFRQLTEEKINDASLILLGNTELINLGVKQGPRMIILKIIEGLNAAVNNDEGRKKEPGPPGLPSKEVCRRMLEENSKFRLNVLLPVLDKGLVPDDKDLRFLNRVACKPFETRIERGGKYPSADEQERLAKDLVELFPQLQYNSTRPEGAPNEWMFFWRKNGTEKGKHSGLIYHRVRNVIKELPAEMHLYRRTTAPRQVHVPTELLQKAEALRIVIATKHEKNRIATEMDECFPLLKLMLAENKSPTEIIRMFPHLVAYNGYIIHNSFKKLFPAAEVSPDYKGVLSKCLLYSRDKFERIEDEYIKGFLRMLYQLPVRGLKRKIDGTPAVSEERMATPLIRWVKPMTNNDDDLADHVRSFLQVEPHIVCMAQPLQMGQLFVVMNNQIIVKVQNSISAIDIFFKSFKVFGLTIPSELAMMIDFLECALYHTVGHSSRKSVNLMAIAFKEVAHAEDAVFNE</sequence>
<proteinExistence type="predicted"/>
<dbReference type="RefSeq" id="XP_062715806.1">
    <property type="nucleotide sequence ID" value="XM_062859822.1"/>
</dbReference>
<reference evidence="2" key="1">
    <citation type="journal article" date="2015" name="Proc. Natl. Acad. Sci. U.S.A.">
        <title>Genome sequence of the Asian Tiger mosquito, Aedes albopictus, reveals insights into its biology, genetics, and evolution.</title>
        <authorList>
            <person name="Chen X.G."/>
            <person name="Jiang X."/>
            <person name="Gu J."/>
            <person name="Xu M."/>
            <person name="Wu Y."/>
            <person name="Deng Y."/>
            <person name="Zhang C."/>
            <person name="Bonizzoni M."/>
            <person name="Dermauw W."/>
            <person name="Vontas J."/>
            <person name="Armbruster P."/>
            <person name="Huang X."/>
            <person name="Yang Y."/>
            <person name="Zhang H."/>
            <person name="He W."/>
            <person name="Peng H."/>
            <person name="Liu Y."/>
            <person name="Wu K."/>
            <person name="Chen J."/>
            <person name="Lirakis M."/>
            <person name="Topalis P."/>
            <person name="Van Leeuwen T."/>
            <person name="Hall A.B."/>
            <person name="Jiang X."/>
            <person name="Thorpe C."/>
            <person name="Mueller R.L."/>
            <person name="Sun C."/>
            <person name="Waterhouse R.M."/>
            <person name="Yan G."/>
            <person name="Tu Z.J."/>
            <person name="Fang X."/>
            <person name="James A.A."/>
        </authorList>
    </citation>
    <scope>NUCLEOTIDE SEQUENCE [LARGE SCALE GENOMIC DNA]</scope>
    <source>
        <strain evidence="2">Foshan</strain>
    </source>
</reference>